<evidence type="ECO:0000313" key="2">
    <source>
        <dbReference type="Proteomes" id="UP000188604"/>
    </source>
</evidence>
<dbReference type="RefSeq" id="WP_077805861.1">
    <property type="nucleotide sequence ID" value="NZ_BJXS01000004.1"/>
</dbReference>
<dbReference type="OrthoDB" id="8453045at2"/>
<dbReference type="STRING" id="320497.A0U93_01845"/>
<keyword evidence="2" id="KW-1185">Reference proteome</keyword>
<proteinExistence type="predicted"/>
<organism evidence="1 2">
    <name type="scientific">Neoasaia chiangmaiensis</name>
    <dbReference type="NCBI Taxonomy" id="320497"/>
    <lineage>
        <taxon>Bacteria</taxon>
        <taxon>Pseudomonadati</taxon>
        <taxon>Pseudomonadota</taxon>
        <taxon>Alphaproteobacteria</taxon>
        <taxon>Acetobacterales</taxon>
        <taxon>Acetobacteraceae</taxon>
        <taxon>Neoasaia</taxon>
    </lineage>
</organism>
<name>A0A1U9KM92_9PROT</name>
<dbReference type="AlphaFoldDB" id="A0A1U9KM92"/>
<protein>
    <submittedName>
        <fullName evidence="1">Uncharacterized protein</fullName>
    </submittedName>
</protein>
<accession>A0A1U9KM92</accession>
<sequence>MPDTITVTAADVSLYHVAAKQLNDATQWWRIAQMNGLADPDLSWLTAPVALTLPPVDATQTAGVPGLVSS</sequence>
<gene>
    <name evidence="1" type="ORF">A0U93_01845</name>
</gene>
<dbReference type="KEGG" id="nch:A0U93_01845"/>
<dbReference type="Proteomes" id="UP000188604">
    <property type="component" value="Chromosome"/>
</dbReference>
<reference evidence="1 2" key="1">
    <citation type="submission" date="2016-03" db="EMBL/GenBank/DDBJ databases">
        <title>Acetic acid bacteria sequencing.</title>
        <authorList>
            <person name="Brandt J."/>
            <person name="Jakob F."/>
            <person name="Vogel R.F."/>
        </authorList>
    </citation>
    <scope>NUCLEOTIDE SEQUENCE [LARGE SCALE GENOMIC DNA]</scope>
    <source>
        <strain evidence="1 2">NBRC 101099</strain>
    </source>
</reference>
<dbReference type="EMBL" id="CP014691">
    <property type="protein sequence ID" value="AQS86895.1"/>
    <property type="molecule type" value="Genomic_DNA"/>
</dbReference>
<evidence type="ECO:0000313" key="1">
    <source>
        <dbReference type="EMBL" id="AQS86895.1"/>
    </source>
</evidence>